<proteinExistence type="predicted"/>
<reference evidence="5" key="1">
    <citation type="submission" date="2022-08" db="EMBL/GenBank/DDBJ databases">
        <authorList>
            <person name="Kallberg Y."/>
            <person name="Tangrot J."/>
            <person name="Rosling A."/>
        </authorList>
    </citation>
    <scope>NUCLEOTIDE SEQUENCE</scope>
    <source>
        <strain evidence="5">Wild A</strain>
    </source>
</reference>
<evidence type="ECO:0000313" key="5">
    <source>
        <dbReference type="EMBL" id="CAI2162832.1"/>
    </source>
</evidence>
<dbReference type="PANTHER" id="PTHR28133">
    <property type="entry name" value="REQUIRED FOR RESPIRATORY GROWTH PROTEIN 7, MITOCHONDRIAL"/>
    <property type="match status" value="1"/>
</dbReference>
<organism evidence="5 6">
    <name type="scientific">Funneliformis geosporum</name>
    <dbReference type="NCBI Taxonomy" id="1117311"/>
    <lineage>
        <taxon>Eukaryota</taxon>
        <taxon>Fungi</taxon>
        <taxon>Fungi incertae sedis</taxon>
        <taxon>Mucoromycota</taxon>
        <taxon>Glomeromycotina</taxon>
        <taxon>Glomeromycetes</taxon>
        <taxon>Glomerales</taxon>
        <taxon>Glomeraceae</taxon>
        <taxon>Funneliformis</taxon>
    </lineage>
</organism>
<comment type="caution">
    <text evidence="5">The sequence shown here is derived from an EMBL/GenBank/DDBJ whole genome shotgun (WGS) entry which is preliminary data.</text>
</comment>
<gene>
    <name evidence="5" type="ORF">FWILDA_LOCUS763</name>
</gene>
<evidence type="ECO:0000256" key="3">
    <source>
        <dbReference type="SAM" id="Coils"/>
    </source>
</evidence>
<evidence type="ECO:0000256" key="2">
    <source>
        <dbReference type="ARBA" id="ARBA00023128"/>
    </source>
</evidence>
<evidence type="ECO:0000256" key="1">
    <source>
        <dbReference type="ARBA" id="ARBA00004173"/>
    </source>
</evidence>
<protein>
    <submittedName>
        <fullName evidence="5">9122_t:CDS:1</fullName>
    </submittedName>
</protein>
<dbReference type="InterPro" id="IPR011856">
    <property type="entry name" value="tRNA_endonuc-like_dom_sf"/>
</dbReference>
<dbReference type="SUPFAM" id="SSF52980">
    <property type="entry name" value="Restriction endonuclease-like"/>
    <property type="match status" value="1"/>
</dbReference>
<dbReference type="Gene3D" id="3.40.1350.10">
    <property type="match status" value="1"/>
</dbReference>
<dbReference type="InterPro" id="IPR011335">
    <property type="entry name" value="Restrct_endonuc-II-like"/>
</dbReference>
<dbReference type="PANTHER" id="PTHR28133:SF1">
    <property type="entry name" value="REQUIRED FOR RESPIRATORY GROWTH PROTEIN 7, MITOCHONDRIAL"/>
    <property type="match status" value="1"/>
</dbReference>
<dbReference type="OrthoDB" id="20734at2759"/>
<keyword evidence="3" id="KW-0175">Coiled coil</keyword>
<dbReference type="GO" id="GO:0005739">
    <property type="term" value="C:mitochondrion"/>
    <property type="evidence" value="ECO:0007669"/>
    <property type="project" value="UniProtKB-SubCell"/>
</dbReference>
<comment type="subcellular location">
    <subcellularLocation>
        <location evidence="1">Mitochondrion</location>
    </subcellularLocation>
</comment>
<evidence type="ECO:0000313" key="6">
    <source>
        <dbReference type="Proteomes" id="UP001153678"/>
    </source>
</evidence>
<dbReference type="GO" id="GO:0004519">
    <property type="term" value="F:endonuclease activity"/>
    <property type="evidence" value="ECO:0007669"/>
    <property type="project" value="InterPro"/>
</dbReference>
<keyword evidence="6" id="KW-1185">Reference proteome</keyword>
<dbReference type="EMBL" id="CAMKVN010000055">
    <property type="protein sequence ID" value="CAI2162832.1"/>
    <property type="molecule type" value="Genomic_DNA"/>
</dbReference>
<dbReference type="AlphaFoldDB" id="A0A9W4SD38"/>
<dbReference type="Pfam" id="PF04471">
    <property type="entry name" value="Mrr_cat"/>
    <property type="match status" value="1"/>
</dbReference>
<dbReference type="InterPro" id="IPR007560">
    <property type="entry name" value="Restrct_endonuc_IV_Mrr"/>
</dbReference>
<evidence type="ECO:0000259" key="4">
    <source>
        <dbReference type="Pfam" id="PF04471"/>
    </source>
</evidence>
<accession>A0A9W4SD38</accession>
<sequence length="158" mass="18661">MVKNDGTKYEREICEILNSSHKTDSWPTNFRNVKGDKGVDIISYYKDKPLIIQCKDLAKKVGINHVRELNGIMPYNSNLFRIMVSKRGYTKYALDFKKMNKNLILTDGKNIIQDIKKHYDNYKNKIEKKDARVHKKIKRLTETNKKLRQLISQLQNDQ</sequence>
<dbReference type="InterPro" id="IPR018828">
    <property type="entry name" value="RRG7"/>
</dbReference>
<keyword evidence="2" id="KW-0496">Mitochondrion</keyword>
<name>A0A9W4SD38_9GLOM</name>
<feature type="domain" description="Restriction endonuclease type IV Mrr" evidence="4">
    <location>
        <begin position="9"/>
        <end position="113"/>
    </location>
</feature>
<dbReference type="Proteomes" id="UP001153678">
    <property type="component" value="Unassembled WGS sequence"/>
</dbReference>
<dbReference type="GO" id="GO:0009307">
    <property type="term" value="P:DNA restriction-modification system"/>
    <property type="evidence" value="ECO:0007669"/>
    <property type="project" value="InterPro"/>
</dbReference>
<dbReference type="GO" id="GO:0006302">
    <property type="term" value="P:double-strand break repair"/>
    <property type="evidence" value="ECO:0007669"/>
    <property type="project" value="UniProtKB-ARBA"/>
</dbReference>
<feature type="coiled-coil region" evidence="3">
    <location>
        <begin position="112"/>
        <end position="157"/>
    </location>
</feature>
<dbReference type="GO" id="GO:0003677">
    <property type="term" value="F:DNA binding"/>
    <property type="evidence" value="ECO:0007669"/>
    <property type="project" value="InterPro"/>
</dbReference>